<accession>A0A1X7SNM1</accession>
<proteinExistence type="predicted"/>
<sequence>MSSFFIIIFD</sequence>
<name>A0A1X7SNM1_AMPQE</name>
<dbReference type="InParanoid" id="A0A1X7SNM1"/>
<reference evidence="1" key="1">
    <citation type="submission" date="2017-05" db="UniProtKB">
        <authorList>
            <consortium name="EnsemblMetazoa"/>
        </authorList>
    </citation>
    <scope>IDENTIFICATION</scope>
</reference>
<protein>
    <submittedName>
        <fullName evidence="1">Uncharacterized protein</fullName>
    </submittedName>
</protein>
<evidence type="ECO:0000313" key="1">
    <source>
        <dbReference type="EnsemblMetazoa" id="Aqu2.1.03668_001"/>
    </source>
</evidence>
<dbReference type="EnsemblMetazoa" id="Aqu2.1.03668_001">
    <property type="protein sequence ID" value="Aqu2.1.03668_001"/>
    <property type="gene ID" value="Aqu2.1.03668"/>
</dbReference>
<organism evidence="1">
    <name type="scientific">Amphimedon queenslandica</name>
    <name type="common">Sponge</name>
    <dbReference type="NCBI Taxonomy" id="400682"/>
    <lineage>
        <taxon>Eukaryota</taxon>
        <taxon>Metazoa</taxon>
        <taxon>Porifera</taxon>
        <taxon>Demospongiae</taxon>
        <taxon>Heteroscleromorpha</taxon>
        <taxon>Haplosclerida</taxon>
        <taxon>Niphatidae</taxon>
        <taxon>Amphimedon</taxon>
    </lineage>
</organism>